<dbReference type="AlphaFoldDB" id="A0A7Y8CF40"/>
<dbReference type="EMBL" id="JACAQE010000008">
    <property type="protein sequence ID" value="NWC16544.1"/>
    <property type="molecule type" value="Genomic_DNA"/>
</dbReference>
<dbReference type="RefSeq" id="WP_017124242.1">
    <property type="nucleotide sequence ID" value="NZ_JACAQE010000008.1"/>
</dbReference>
<evidence type="ECO:0000313" key="1">
    <source>
        <dbReference type="EMBL" id="NWC16544.1"/>
    </source>
</evidence>
<organism evidence="1 2">
    <name type="scientific">Pseudomonas gingeri</name>
    <dbReference type="NCBI Taxonomy" id="117681"/>
    <lineage>
        <taxon>Bacteria</taxon>
        <taxon>Pseudomonadati</taxon>
        <taxon>Pseudomonadota</taxon>
        <taxon>Gammaproteobacteria</taxon>
        <taxon>Pseudomonadales</taxon>
        <taxon>Pseudomonadaceae</taxon>
        <taxon>Pseudomonas</taxon>
    </lineage>
</organism>
<reference evidence="1 2" key="1">
    <citation type="submission" date="2020-04" db="EMBL/GenBank/DDBJ databases">
        <title>Molecular characterization of pseudomonads from Agaricus bisporus reveal novel blotch 2 pathogens in Western Europe.</title>
        <authorList>
            <person name="Taparia T."/>
            <person name="Krijger M."/>
            <person name="Haynes E."/>
            <person name="Elpinstone J.G."/>
            <person name="Noble R."/>
            <person name="Van Der Wolf J."/>
        </authorList>
    </citation>
    <scope>NUCLEOTIDE SEQUENCE [LARGE SCALE GENOMIC DNA]</scope>
    <source>
        <strain evidence="1 2">IPO3738</strain>
    </source>
</reference>
<protein>
    <submittedName>
        <fullName evidence="1">Uncharacterized protein</fullName>
    </submittedName>
</protein>
<gene>
    <name evidence="1" type="ORF">HX845_23005</name>
</gene>
<comment type="caution">
    <text evidence="1">The sequence shown here is derived from an EMBL/GenBank/DDBJ whole genome shotgun (WGS) entry which is preliminary data.</text>
</comment>
<sequence>MSKLSQIDTKMPLNFYACVNETITDPEMVALAERMQMPNFLMCDVPLNGAPPVVIDDPVKVELILSWLRASHKWSARIEETLQGMANDSEGRPLLTAFMPAEEFAIFADDLAANEQLADLHLPFAEWRAMGATTGYFDGYELSRQPAAS</sequence>
<dbReference type="Proteomes" id="UP000517547">
    <property type="component" value="Unassembled WGS sequence"/>
</dbReference>
<accession>A0A7Y8CF40</accession>
<proteinExistence type="predicted"/>
<evidence type="ECO:0000313" key="2">
    <source>
        <dbReference type="Proteomes" id="UP000517547"/>
    </source>
</evidence>
<name>A0A7Y8CF40_9PSED</name>